<dbReference type="InterPro" id="IPR052177">
    <property type="entry name" value="Divisome_Glycosyl_Hydrolase"/>
</dbReference>
<dbReference type="EMBL" id="NXIB02000113">
    <property type="protein sequence ID" value="PHX54242.1"/>
    <property type="molecule type" value="Genomic_DNA"/>
</dbReference>
<dbReference type="OrthoDB" id="9759810at2"/>
<dbReference type="Pfam" id="PF02638">
    <property type="entry name" value="GHL10"/>
    <property type="match status" value="1"/>
</dbReference>
<feature type="domain" description="SLH" evidence="2">
    <location>
        <begin position="67"/>
        <end position="126"/>
    </location>
</feature>
<dbReference type="Proteomes" id="UP000226442">
    <property type="component" value="Unassembled WGS sequence"/>
</dbReference>
<dbReference type="InterPro" id="IPR017853">
    <property type="entry name" value="GH"/>
</dbReference>
<evidence type="ECO:0000259" key="2">
    <source>
        <dbReference type="PROSITE" id="PS51272"/>
    </source>
</evidence>
<keyword evidence="4" id="KW-1185">Reference proteome</keyword>
<protein>
    <recommendedName>
        <fullName evidence="2">SLH domain-containing protein</fullName>
    </recommendedName>
</protein>
<name>A0A2G4EXG6_9CYAN</name>
<proteinExistence type="predicted"/>
<feature type="domain" description="SLH" evidence="2">
    <location>
        <begin position="130"/>
        <end position="194"/>
    </location>
</feature>
<dbReference type="PANTHER" id="PTHR43405">
    <property type="entry name" value="GLYCOSYL HYDROLASE DIGH"/>
    <property type="match status" value="1"/>
</dbReference>
<gene>
    <name evidence="3" type="ORF">CP500_017205</name>
</gene>
<sequence length="676" mass="76189">MVSNNISFSDIQNHWARQFIEGLTERAIISGFPNRTFGPNSNLTRAQFATIVSKAFPTPDKRAYIPFTDVPATHWAAAAIQTAFNRGFISGYPKNLFKPENRITRVEALLALVSGLFDASAAPPTDIVLSNIYQDSTEIPNFAKSAIAKATQAEIVVNYPNLKLLNPAGNATRADVTAWVYQALVYLRRAPKLPSQYIVTIGKNPQQPPSTVQVSHQREFRAAWVTAVWNIDWPSSPKLSTEEQKNQLLKILNRLEEMNFNAVILQIRPEGDALYASELEPWSAWLTGTQGKPPEPYYDPLEFAISESHKRNIEVHAWFNPYRAKVSTKTSANVSPHISVTNPESVCAWGDKLWMEPGNSTVQDRTYNVILDVVKRYDIDGIHFDDYFYPYPIQGQEFPDSKTYNNYRSQGGKLSLGDWRRENVNTLIKRVAEGIKSTKSHVKFGISPFGIYRPGQPPASRGLDSYEVLYADSKKWLELGWVDYLSPQLYWRIDETAQSYPMLLNWWVENNPKQKHIYAGNNLGLLDGKKWTAGEINKQIEITRNLDQKLALGNIFFSMRAFTENRQQIYDVLKSTIYANLALVPAMPWLKGTPPPIPTGVEVKKVANNTVLGWNNSADNNIRSWTLYQKNGNSWKLIKILDAETAEVAIQSGTYALCAVSRMAMESAGVLVVISD</sequence>
<organism evidence="3 4">
    <name type="scientific">Tychonema bourrellyi FEM_GT703</name>
    <dbReference type="NCBI Taxonomy" id="2040638"/>
    <lineage>
        <taxon>Bacteria</taxon>
        <taxon>Bacillati</taxon>
        <taxon>Cyanobacteriota</taxon>
        <taxon>Cyanophyceae</taxon>
        <taxon>Oscillatoriophycideae</taxon>
        <taxon>Oscillatoriales</taxon>
        <taxon>Microcoleaceae</taxon>
        <taxon>Tychonema</taxon>
    </lineage>
</organism>
<dbReference type="PANTHER" id="PTHR43405:SF1">
    <property type="entry name" value="GLYCOSYL HYDROLASE DIGH"/>
    <property type="match status" value="1"/>
</dbReference>
<dbReference type="Gene3D" id="3.20.20.80">
    <property type="entry name" value="Glycosidases"/>
    <property type="match status" value="1"/>
</dbReference>
<accession>A0A2G4EXG6</accession>
<reference evidence="3" key="1">
    <citation type="submission" date="2017-10" db="EMBL/GenBank/DDBJ databases">
        <title>Draft genome sequence of the planktic cyanobacteria Tychonema bourrellyi isolated from alpine lentic freshwater.</title>
        <authorList>
            <person name="Tett A."/>
            <person name="Armanini F."/>
            <person name="Asnicar F."/>
            <person name="Boscaini A."/>
            <person name="Pasolli E."/>
            <person name="Zolfo M."/>
            <person name="Donati C."/>
            <person name="Salmaso N."/>
            <person name="Segata N."/>
        </authorList>
    </citation>
    <scope>NUCLEOTIDE SEQUENCE</scope>
    <source>
        <strain evidence="3">FEM_GT703</strain>
    </source>
</reference>
<feature type="domain" description="SLH" evidence="2">
    <location>
        <begin position="3"/>
        <end position="66"/>
    </location>
</feature>
<dbReference type="InterPro" id="IPR003790">
    <property type="entry name" value="GHL10"/>
</dbReference>
<dbReference type="SUPFAM" id="SSF51445">
    <property type="entry name" value="(Trans)glycosidases"/>
    <property type="match status" value="1"/>
</dbReference>
<dbReference type="RefSeq" id="WP_096829415.1">
    <property type="nucleotide sequence ID" value="NZ_NXIB02000113.1"/>
</dbReference>
<dbReference type="InterPro" id="IPR001119">
    <property type="entry name" value="SLH_dom"/>
</dbReference>
<evidence type="ECO:0000313" key="3">
    <source>
        <dbReference type="EMBL" id="PHX54242.1"/>
    </source>
</evidence>
<dbReference type="AlphaFoldDB" id="A0A2G4EXG6"/>
<evidence type="ECO:0000313" key="4">
    <source>
        <dbReference type="Proteomes" id="UP000226442"/>
    </source>
</evidence>
<dbReference type="Pfam" id="PF00395">
    <property type="entry name" value="SLH"/>
    <property type="match status" value="3"/>
</dbReference>
<comment type="caution">
    <text evidence="3">The sequence shown here is derived from an EMBL/GenBank/DDBJ whole genome shotgun (WGS) entry which is preliminary data.</text>
</comment>
<dbReference type="PROSITE" id="PS51272">
    <property type="entry name" value="SLH"/>
    <property type="match status" value="3"/>
</dbReference>
<evidence type="ECO:0000256" key="1">
    <source>
        <dbReference type="ARBA" id="ARBA00022729"/>
    </source>
</evidence>
<keyword evidence="1" id="KW-0732">Signal</keyword>